<dbReference type="AlphaFoldDB" id="A0A1S1PV55"/>
<keyword evidence="2" id="KW-1185">Reference proteome</keyword>
<sequence length="226" mass="25894">MYGGDVVVAEEYNLKLDDRPSHPFRGLEPVTISGRPSGLTYHHIVPYSKLRDFWNKLVENGDIKQCKFLPPLRDMIGEKTYVNILRPDGRRSDAEMQAVKELVSNIYMGKVSHGSSRLRPEGWDNLVGIYAWLPGNLFVGPTDRCDDPKDKIDDAAFRTKGARQVRRRILSESYEEILAYLKGTTARKSKFASEALYKVVRYPKLQDFDLRDWTWIDGEKGPQVKG</sequence>
<evidence type="ECO:0000313" key="1">
    <source>
        <dbReference type="EMBL" id="OHV24682.1"/>
    </source>
</evidence>
<comment type="caution">
    <text evidence="1">The sequence shown here is derived from an EMBL/GenBank/DDBJ whole genome shotgun (WGS) entry which is preliminary data.</text>
</comment>
<organism evidence="1 2">
    <name type="scientific">Parafrankia soli</name>
    <dbReference type="NCBI Taxonomy" id="2599596"/>
    <lineage>
        <taxon>Bacteria</taxon>
        <taxon>Bacillati</taxon>
        <taxon>Actinomycetota</taxon>
        <taxon>Actinomycetes</taxon>
        <taxon>Frankiales</taxon>
        <taxon>Frankiaceae</taxon>
        <taxon>Parafrankia</taxon>
    </lineage>
</organism>
<accession>A0A1S1PV55</accession>
<proteinExistence type="predicted"/>
<dbReference type="OrthoDB" id="4338038at2"/>
<name>A0A1S1PV55_9ACTN</name>
<protein>
    <submittedName>
        <fullName evidence="1">Uncharacterized protein</fullName>
    </submittedName>
</protein>
<gene>
    <name evidence="1" type="ORF">BBK14_23180</name>
</gene>
<dbReference type="Proteomes" id="UP000179769">
    <property type="component" value="Unassembled WGS sequence"/>
</dbReference>
<evidence type="ECO:0000313" key="2">
    <source>
        <dbReference type="Proteomes" id="UP000179769"/>
    </source>
</evidence>
<reference evidence="2" key="1">
    <citation type="submission" date="2016-07" db="EMBL/GenBank/DDBJ databases">
        <title>Frankia sp. NRRL B-16219 Genome sequencing.</title>
        <authorList>
            <person name="Ghodhbane-Gtari F."/>
            <person name="Swanson E."/>
            <person name="Gueddou A."/>
            <person name="Louati M."/>
            <person name="Nouioui I."/>
            <person name="Hezbri K."/>
            <person name="Abebe-Akele F."/>
            <person name="Simpson S."/>
            <person name="Morris K."/>
            <person name="Thomas K."/>
            <person name="Gtari M."/>
            <person name="Tisa L.S."/>
        </authorList>
    </citation>
    <scope>NUCLEOTIDE SEQUENCE [LARGE SCALE GENOMIC DNA]</scope>
    <source>
        <strain evidence="2">NRRL B-16219</strain>
    </source>
</reference>
<dbReference type="EMBL" id="MAXA01000234">
    <property type="protein sequence ID" value="OHV24682.1"/>
    <property type="molecule type" value="Genomic_DNA"/>
</dbReference>